<sequence length="110" mass="12315">MLALLPYLFMPMHMVKVCPMLLKIGHVPEINGTGKWDAGLQQGATGLTGILCRPHVFVMLLVKSQHLQVDYELKNLLRQSSQMLILAHSFLCLSGRSLLKDTGYKKVPNK</sequence>
<organism evidence="1">
    <name type="scientific">Arundo donax</name>
    <name type="common">Giant reed</name>
    <name type="synonym">Donax arundinaceus</name>
    <dbReference type="NCBI Taxonomy" id="35708"/>
    <lineage>
        <taxon>Eukaryota</taxon>
        <taxon>Viridiplantae</taxon>
        <taxon>Streptophyta</taxon>
        <taxon>Embryophyta</taxon>
        <taxon>Tracheophyta</taxon>
        <taxon>Spermatophyta</taxon>
        <taxon>Magnoliopsida</taxon>
        <taxon>Liliopsida</taxon>
        <taxon>Poales</taxon>
        <taxon>Poaceae</taxon>
        <taxon>PACMAD clade</taxon>
        <taxon>Arundinoideae</taxon>
        <taxon>Arundineae</taxon>
        <taxon>Arundo</taxon>
    </lineage>
</organism>
<accession>A0A0A9D876</accession>
<reference evidence="1" key="2">
    <citation type="journal article" date="2015" name="Data Brief">
        <title>Shoot transcriptome of the giant reed, Arundo donax.</title>
        <authorList>
            <person name="Barrero R.A."/>
            <person name="Guerrero F.D."/>
            <person name="Moolhuijzen P."/>
            <person name="Goolsby J.A."/>
            <person name="Tidwell J."/>
            <person name="Bellgard S.E."/>
            <person name="Bellgard M.I."/>
        </authorList>
    </citation>
    <scope>NUCLEOTIDE SEQUENCE</scope>
    <source>
        <tissue evidence="1">Shoot tissue taken approximately 20 cm above the soil surface</tissue>
    </source>
</reference>
<proteinExistence type="predicted"/>
<reference evidence="1" key="1">
    <citation type="submission" date="2014-09" db="EMBL/GenBank/DDBJ databases">
        <authorList>
            <person name="Magalhaes I.L.F."/>
            <person name="Oliveira U."/>
            <person name="Santos F.R."/>
            <person name="Vidigal T.H.D.A."/>
            <person name="Brescovit A.D."/>
            <person name="Santos A.J."/>
        </authorList>
    </citation>
    <scope>NUCLEOTIDE SEQUENCE</scope>
    <source>
        <tissue evidence="1">Shoot tissue taken approximately 20 cm above the soil surface</tissue>
    </source>
</reference>
<dbReference type="AlphaFoldDB" id="A0A0A9D876"/>
<evidence type="ECO:0000313" key="1">
    <source>
        <dbReference type="EMBL" id="JAD83991.1"/>
    </source>
</evidence>
<dbReference type="EMBL" id="GBRH01213904">
    <property type="protein sequence ID" value="JAD83991.1"/>
    <property type="molecule type" value="Transcribed_RNA"/>
</dbReference>
<protein>
    <submittedName>
        <fullName evidence="1">Uncharacterized protein</fullName>
    </submittedName>
</protein>
<name>A0A0A9D876_ARUDO</name>